<name>A0A0A9IIP2_ARUDO</name>
<organism evidence="1">
    <name type="scientific">Arundo donax</name>
    <name type="common">Giant reed</name>
    <name type="synonym">Donax arundinaceus</name>
    <dbReference type="NCBI Taxonomy" id="35708"/>
    <lineage>
        <taxon>Eukaryota</taxon>
        <taxon>Viridiplantae</taxon>
        <taxon>Streptophyta</taxon>
        <taxon>Embryophyta</taxon>
        <taxon>Tracheophyta</taxon>
        <taxon>Spermatophyta</taxon>
        <taxon>Magnoliopsida</taxon>
        <taxon>Liliopsida</taxon>
        <taxon>Poales</taxon>
        <taxon>Poaceae</taxon>
        <taxon>PACMAD clade</taxon>
        <taxon>Arundinoideae</taxon>
        <taxon>Arundineae</taxon>
        <taxon>Arundo</taxon>
    </lineage>
</organism>
<evidence type="ECO:0000313" key="1">
    <source>
        <dbReference type="EMBL" id="JAD65846.1"/>
    </source>
</evidence>
<protein>
    <submittedName>
        <fullName evidence="1">Uncharacterized protein</fullName>
    </submittedName>
</protein>
<sequence>MKQMFSLPHHTGNLLYLLNGQAAVPMWGWKLHRHMLWGSGVQKLPLIILKGMLLLLGH</sequence>
<reference evidence="1" key="2">
    <citation type="journal article" date="2015" name="Data Brief">
        <title>Shoot transcriptome of the giant reed, Arundo donax.</title>
        <authorList>
            <person name="Barrero R.A."/>
            <person name="Guerrero F.D."/>
            <person name="Moolhuijzen P."/>
            <person name="Goolsby J.A."/>
            <person name="Tidwell J."/>
            <person name="Bellgard S.E."/>
            <person name="Bellgard M.I."/>
        </authorList>
    </citation>
    <scope>NUCLEOTIDE SEQUENCE</scope>
    <source>
        <tissue evidence="1">Shoot tissue taken approximately 20 cm above the soil surface</tissue>
    </source>
</reference>
<reference evidence="1" key="1">
    <citation type="submission" date="2014-09" db="EMBL/GenBank/DDBJ databases">
        <authorList>
            <person name="Magalhaes I.L.F."/>
            <person name="Oliveira U."/>
            <person name="Santos F.R."/>
            <person name="Vidigal T.H.D.A."/>
            <person name="Brescovit A.D."/>
            <person name="Santos A.J."/>
        </authorList>
    </citation>
    <scope>NUCLEOTIDE SEQUENCE</scope>
    <source>
        <tissue evidence="1">Shoot tissue taken approximately 20 cm above the soil surface</tissue>
    </source>
</reference>
<dbReference type="AlphaFoldDB" id="A0A0A9IIP2"/>
<accession>A0A0A9IIP2</accession>
<dbReference type="EMBL" id="GBRH01232049">
    <property type="protein sequence ID" value="JAD65846.1"/>
    <property type="molecule type" value="Transcribed_RNA"/>
</dbReference>
<proteinExistence type="predicted"/>